<evidence type="ECO:0000313" key="2">
    <source>
        <dbReference type="Proteomes" id="UP001459277"/>
    </source>
</evidence>
<organism evidence="1 2">
    <name type="scientific">Lithocarpus litseifolius</name>
    <dbReference type="NCBI Taxonomy" id="425828"/>
    <lineage>
        <taxon>Eukaryota</taxon>
        <taxon>Viridiplantae</taxon>
        <taxon>Streptophyta</taxon>
        <taxon>Embryophyta</taxon>
        <taxon>Tracheophyta</taxon>
        <taxon>Spermatophyta</taxon>
        <taxon>Magnoliopsida</taxon>
        <taxon>eudicotyledons</taxon>
        <taxon>Gunneridae</taxon>
        <taxon>Pentapetalae</taxon>
        <taxon>rosids</taxon>
        <taxon>fabids</taxon>
        <taxon>Fagales</taxon>
        <taxon>Fagaceae</taxon>
        <taxon>Lithocarpus</taxon>
    </lineage>
</organism>
<proteinExistence type="predicted"/>
<dbReference type="Proteomes" id="UP001459277">
    <property type="component" value="Unassembled WGS sequence"/>
</dbReference>
<sequence>MQEETMRIDSVKLMANSRLKRFFDFQFPSVLRNSTVALEKVMAEEPHFQKDSFNGSAMVVPVVAIEFEPSFVCLDSMVQNFIKENNNNNNNNEKQFGAVRCGRNCCNCFNWNCNDSSSEDE</sequence>
<keyword evidence="2" id="KW-1185">Reference proteome</keyword>
<comment type="caution">
    <text evidence="1">The sequence shown here is derived from an EMBL/GenBank/DDBJ whole genome shotgun (WGS) entry which is preliminary data.</text>
</comment>
<accession>A0AAW2DNT6</accession>
<gene>
    <name evidence="1" type="ORF">SO802_006570</name>
</gene>
<dbReference type="AlphaFoldDB" id="A0AAW2DNT6"/>
<evidence type="ECO:0000313" key="1">
    <source>
        <dbReference type="EMBL" id="KAL0011462.1"/>
    </source>
</evidence>
<dbReference type="EMBL" id="JAZDWU010000002">
    <property type="protein sequence ID" value="KAL0011462.1"/>
    <property type="molecule type" value="Genomic_DNA"/>
</dbReference>
<name>A0AAW2DNT6_9ROSI</name>
<protein>
    <submittedName>
        <fullName evidence="1">Uncharacterized protein</fullName>
    </submittedName>
</protein>
<reference evidence="1 2" key="1">
    <citation type="submission" date="2024-01" db="EMBL/GenBank/DDBJ databases">
        <title>A telomere-to-telomere, gap-free genome of sweet tea (Lithocarpus litseifolius).</title>
        <authorList>
            <person name="Zhou J."/>
        </authorList>
    </citation>
    <scope>NUCLEOTIDE SEQUENCE [LARGE SCALE GENOMIC DNA]</scope>
    <source>
        <strain evidence="1">Zhou-2022a</strain>
        <tissue evidence="1">Leaf</tissue>
    </source>
</reference>